<name>A0AAV3QCA0_LITER</name>
<accession>A0AAV3QCA0</accession>
<gene>
    <name evidence="1" type="ORF">LIER_16753</name>
</gene>
<sequence>MLLEEGKRMLLGLHEEHEGVDGSRILIQKCPRSVSFEKRDPAKVFNIGMTLGPENEEMLIQVLQEYLDIFAWDLRI</sequence>
<dbReference type="Proteomes" id="UP001454036">
    <property type="component" value="Unassembled WGS sequence"/>
</dbReference>
<dbReference type="AlphaFoldDB" id="A0AAV3QCA0"/>
<protein>
    <submittedName>
        <fullName evidence="1">Uncharacterized protein</fullName>
    </submittedName>
</protein>
<dbReference type="EMBL" id="BAABME010003784">
    <property type="protein sequence ID" value="GAA0160128.1"/>
    <property type="molecule type" value="Genomic_DNA"/>
</dbReference>
<keyword evidence="2" id="KW-1185">Reference proteome</keyword>
<comment type="caution">
    <text evidence="1">The sequence shown here is derived from an EMBL/GenBank/DDBJ whole genome shotgun (WGS) entry which is preliminary data.</text>
</comment>
<evidence type="ECO:0000313" key="1">
    <source>
        <dbReference type="EMBL" id="GAA0160128.1"/>
    </source>
</evidence>
<reference evidence="1 2" key="1">
    <citation type="submission" date="2024-01" db="EMBL/GenBank/DDBJ databases">
        <title>The complete chloroplast genome sequence of Lithospermum erythrorhizon: insights into the phylogenetic relationship among Boraginaceae species and the maternal lineages of purple gromwells.</title>
        <authorList>
            <person name="Okada T."/>
            <person name="Watanabe K."/>
        </authorList>
    </citation>
    <scope>NUCLEOTIDE SEQUENCE [LARGE SCALE GENOMIC DNA]</scope>
</reference>
<organism evidence="1 2">
    <name type="scientific">Lithospermum erythrorhizon</name>
    <name type="common">Purple gromwell</name>
    <name type="synonym">Lithospermum officinale var. erythrorhizon</name>
    <dbReference type="NCBI Taxonomy" id="34254"/>
    <lineage>
        <taxon>Eukaryota</taxon>
        <taxon>Viridiplantae</taxon>
        <taxon>Streptophyta</taxon>
        <taxon>Embryophyta</taxon>
        <taxon>Tracheophyta</taxon>
        <taxon>Spermatophyta</taxon>
        <taxon>Magnoliopsida</taxon>
        <taxon>eudicotyledons</taxon>
        <taxon>Gunneridae</taxon>
        <taxon>Pentapetalae</taxon>
        <taxon>asterids</taxon>
        <taxon>lamiids</taxon>
        <taxon>Boraginales</taxon>
        <taxon>Boraginaceae</taxon>
        <taxon>Boraginoideae</taxon>
        <taxon>Lithospermeae</taxon>
        <taxon>Lithospermum</taxon>
    </lineage>
</organism>
<proteinExistence type="predicted"/>
<evidence type="ECO:0000313" key="2">
    <source>
        <dbReference type="Proteomes" id="UP001454036"/>
    </source>
</evidence>